<dbReference type="AlphaFoldDB" id="A0A150QV58"/>
<accession>A0A150QV58</accession>
<evidence type="ECO:0000259" key="6">
    <source>
        <dbReference type="Pfam" id="PF07631"/>
    </source>
</evidence>
<dbReference type="InterPro" id="IPR013042">
    <property type="entry name" value="DUF1592"/>
</dbReference>
<evidence type="ECO:0000259" key="3">
    <source>
        <dbReference type="Pfam" id="PF07624"/>
    </source>
</evidence>
<evidence type="ECO:0000313" key="8">
    <source>
        <dbReference type="EMBL" id="KYF71885.1"/>
    </source>
</evidence>
<organism evidence="8 9">
    <name type="scientific">Sorangium cellulosum</name>
    <name type="common">Polyangium cellulosum</name>
    <dbReference type="NCBI Taxonomy" id="56"/>
    <lineage>
        <taxon>Bacteria</taxon>
        <taxon>Pseudomonadati</taxon>
        <taxon>Myxococcota</taxon>
        <taxon>Polyangia</taxon>
        <taxon>Polyangiales</taxon>
        <taxon>Polyangiaceae</taxon>
        <taxon>Sorangium</taxon>
    </lineage>
</organism>
<gene>
    <name evidence="8" type="ORF">BE15_13040</name>
</gene>
<feature type="compositionally biased region" description="Low complexity" evidence="1">
    <location>
        <begin position="28"/>
        <end position="40"/>
    </location>
</feature>
<comment type="caution">
    <text evidence="8">The sequence shown here is derived from an EMBL/GenBank/DDBJ whole genome shotgun (WGS) entry which is preliminary data.</text>
</comment>
<feature type="domain" description="DUF1587" evidence="4">
    <location>
        <begin position="63"/>
        <end position="125"/>
    </location>
</feature>
<protein>
    <recommendedName>
        <fullName evidence="10">Secreted protein</fullName>
    </recommendedName>
</protein>
<dbReference type="OrthoDB" id="127185at2"/>
<evidence type="ECO:0000259" key="7">
    <source>
        <dbReference type="Pfam" id="PF07637"/>
    </source>
</evidence>
<dbReference type="Pfam" id="PF07627">
    <property type="entry name" value="PSCyt3"/>
    <property type="match status" value="1"/>
</dbReference>
<feature type="chain" id="PRO_5007567140" description="Secreted protein" evidence="2">
    <location>
        <begin position="22"/>
        <end position="561"/>
    </location>
</feature>
<evidence type="ECO:0000313" key="9">
    <source>
        <dbReference type="Proteomes" id="UP000075260"/>
    </source>
</evidence>
<dbReference type="Proteomes" id="UP000075260">
    <property type="component" value="Unassembled WGS sequence"/>
</dbReference>
<keyword evidence="2" id="KW-0732">Signal</keyword>
<evidence type="ECO:0000259" key="5">
    <source>
        <dbReference type="Pfam" id="PF07627"/>
    </source>
</evidence>
<name>A0A150QV58_SORCE</name>
<evidence type="ECO:0000256" key="1">
    <source>
        <dbReference type="SAM" id="MobiDB-lite"/>
    </source>
</evidence>
<dbReference type="Pfam" id="PF07626">
    <property type="entry name" value="PSD3"/>
    <property type="match status" value="1"/>
</dbReference>
<feature type="signal peptide" evidence="2">
    <location>
        <begin position="1"/>
        <end position="21"/>
    </location>
</feature>
<dbReference type="InterPro" id="IPR013043">
    <property type="entry name" value="DUF1595"/>
</dbReference>
<dbReference type="RefSeq" id="WP_061606698.1">
    <property type="nucleotide sequence ID" value="NZ_JEMA01000306.1"/>
</dbReference>
<dbReference type="InterPro" id="IPR013039">
    <property type="entry name" value="DUF1588"/>
</dbReference>
<dbReference type="PROSITE" id="PS51257">
    <property type="entry name" value="PROKAR_LIPOPROTEIN"/>
    <property type="match status" value="1"/>
</dbReference>
<feature type="domain" description="DUF1588" evidence="5">
    <location>
        <begin position="372"/>
        <end position="468"/>
    </location>
</feature>
<feature type="domain" description="DUF1595" evidence="7">
    <location>
        <begin position="148"/>
        <end position="209"/>
    </location>
</feature>
<feature type="region of interest" description="Disordered" evidence="1">
    <location>
        <begin position="27"/>
        <end position="59"/>
    </location>
</feature>
<evidence type="ECO:0000259" key="4">
    <source>
        <dbReference type="Pfam" id="PF07626"/>
    </source>
</evidence>
<dbReference type="InterPro" id="IPR013036">
    <property type="entry name" value="DUF1587"/>
</dbReference>
<evidence type="ECO:0000256" key="2">
    <source>
        <dbReference type="SAM" id="SignalP"/>
    </source>
</evidence>
<feature type="domain" description="DUF1585" evidence="3">
    <location>
        <begin position="481"/>
        <end position="553"/>
    </location>
</feature>
<proteinExistence type="predicted"/>
<dbReference type="Pfam" id="PF07624">
    <property type="entry name" value="PSD2"/>
    <property type="match status" value="1"/>
</dbReference>
<reference evidence="8 9" key="1">
    <citation type="submission" date="2014-02" db="EMBL/GenBank/DDBJ databases">
        <title>The small core and large imbalanced accessory genome model reveals a collaborative survival strategy of Sorangium cellulosum strains in nature.</title>
        <authorList>
            <person name="Han K."/>
            <person name="Peng R."/>
            <person name="Blom J."/>
            <person name="Li Y.-Z."/>
        </authorList>
    </citation>
    <scope>NUCLEOTIDE SEQUENCE [LARGE SCALE GENOMIC DNA]</scope>
    <source>
        <strain evidence="8 9">So0008-312</strain>
    </source>
</reference>
<evidence type="ECO:0008006" key="10">
    <source>
        <dbReference type="Google" id="ProtNLM"/>
    </source>
</evidence>
<feature type="domain" description="DUF1592" evidence="6">
    <location>
        <begin position="222"/>
        <end position="349"/>
    </location>
</feature>
<sequence length="561" mass="60789">MAKLSWLRRAPWASALLIASACTGVLRSSSDSGPGSDPGSDPGGDTGDPGEQTTSGRQPLVVRRLNRLEYNNTVRDLLGTELRPADEFPADDLGAEFSTVGSALSLSPAYVRAYEEAAYALIDDLLEAPEDRRGRVISCDVFKEGEACARSILRAFARRAWRRPILEEHLESLMLPVTTAREIGAEPGEGLRHALAAVLLSPFFVFKLEIDPDLSATEPRRLEAHELATRLSYALWSTMPDEALSPAADSGALRSDAELKAQIDRMLADPRSDSLLDSFAAEWLDFAHLESHEFDAEVLGDASADVLRSMKLEARNFIRAFLTSERPATEMMSARFTFVDATLAGLYGLPDEGEAEPEADGMWRVDTSSVPRSGLLTLGALLTTTSLPSRTSPVKRGDFVISRLLCQAIPPPPPGVATEPPDVPGLTLRERMELHREDPACNACHAAMDPIGFGLENYDAVGRFRTHDGDLEIDASGKLPDGTEFEGAVALGAGLAEDPRLSRCITRKFTTFAVGRLLANHDDPWVEQVTAEAEARGGSLGEIIKTVLLSEAFRSRTPARP</sequence>
<dbReference type="EMBL" id="JEMA01000306">
    <property type="protein sequence ID" value="KYF71885.1"/>
    <property type="molecule type" value="Genomic_DNA"/>
</dbReference>
<dbReference type="Pfam" id="PF07637">
    <property type="entry name" value="PSD5"/>
    <property type="match status" value="1"/>
</dbReference>
<dbReference type="InterPro" id="IPR011478">
    <property type="entry name" value="DUF1585"/>
</dbReference>
<dbReference type="Pfam" id="PF07631">
    <property type="entry name" value="PSD4"/>
    <property type="match status" value="1"/>
</dbReference>